<organism evidence="1">
    <name type="scientific">uncultured Caudovirales phage</name>
    <dbReference type="NCBI Taxonomy" id="2100421"/>
    <lineage>
        <taxon>Viruses</taxon>
        <taxon>Duplodnaviria</taxon>
        <taxon>Heunggongvirae</taxon>
        <taxon>Uroviricota</taxon>
        <taxon>Caudoviricetes</taxon>
        <taxon>Peduoviridae</taxon>
        <taxon>Maltschvirus</taxon>
        <taxon>Maltschvirus maltsch</taxon>
    </lineage>
</organism>
<evidence type="ECO:0000313" key="1">
    <source>
        <dbReference type="EMBL" id="CAB4135540.1"/>
    </source>
</evidence>
<gene>
    <name evidence="1" type="ORF">UFOVP291_38</name>
</gene>
<protein>
    <submittedName>
        <fullName evidence="1">Uncharacterized protein</fullName>
    </submittedName>
</protein>
<dbReference type="EMBL" id="LR796301">
    <property type="protein sequence ID" value="CAB4135540.1"/>
    <property type="molecule type" value="Genomic_DNA"/>
</dbReference>
<sequence>MPYVVVDNFSGGLDSRRHVLNSKTGTMSVLKNAHVTRGGEIEKRKAFVQYADVSETALGVETFGMEATADGIYVFGWEPAPATMPAGIIYQQLRHPQSYPGDGVYPPTSDYAITKIVYSTVYGGKPFVIAEFDLEDGSVSRMAFYDGVAIKDWYEGFLFKPEFIIEYDIGEAATDILNKLVSYFPVGGYTATGSYYDDVPTGALSAWVLDVTGPIGKPFTLTSNIEGVFDGGSLEYPLAPTVVTTQTHKVEVPETLSSGSFSITGGNTTAAKTYQTGRNLDAAALPGIRSIRVGASSAAAADGTDLIGWGGATGLKYNTYTPTYTTGSNCGSLYYNIRKAINDNTTAGLTHGYSANSYLRSYNSGNDTNDLVIYAPPSQGSNANGDLVQIEFDADPTGVGTLYDIIIPSTIAPSPYNVGKFIATHATLSGGSFNRINSVKVDGKEVLGAPVSWENSHGATAAAVAVQINAYTSSPEYVATTTDGSKVVLTAASGTGKTPNGRIISVETEGTVVISGITPMSGGLDAVAAIPQITRVSFYPSYNFIVKAGGKYGVTIIDPDNPSVPIIVGASRVAGKSPGSSVTYKSKEYAAVGSTLYFSAVNDATKWDIYDTGSGFIDMSNNFGGREDITGMGVYQNYLAVFNRRSVQLWSMDADPANNSQVQIIANTGALSPDSIVSVGSIDLLYLADNGVRSLRARENTDTAFSSDIGSAIDSIVISHMEELDTTNYGSLGYDTKYTAKAIIEPIDGRYWLSLGGKIYVLSYFPGSNISAWSLYETDQWEVVTEMVTREDKVYTRDEVGKIYIYGFDLNAPSIDDRSNIYDSCEVVVELPYLDGNKPATYKEAKGIDMTCAGEWKVYLGFDHTNPTARDLVATVTQPTFALGKITATGAGTHFGPRFVNQSAGPALLANFIVHFDEMHSKHDAG</sequence>
<name>A0A6J5LRA5_9CAUD</name>
<accession>A0A6J5LRA5</accession>
<reference evidence="1" key="1">
    <citation type="submission" date="2020-04" db="EMBL/GenBank/DDBJ databases">
        <authorList>
            <person name="Chiriac C."/>
            <person name="Salcher M."/>
            <person name="Ghai R."/>
            <person name="Kavagutti S V."/>
        </authorList>
    </citation>
    <scope>NUCLEOTIDE SEQUENCE</scope>
</reference>
<proteinExistence type="predicted"/>